<dbReference type="RefSeq" id="WP_188744480.1">
    <property type="nucleotide sequence ID" value="NZ_BAABFW010000050.1"/>
</dbReference>
<reference evidence="2" key="1">
    <citation type="journal article" date="2014" name="Int. J. Syst. Evol. Microbiol.">
        <title>Complete genome sequence of Corynebacterium casei LMG S-19264T (=DSM 44701T), isolated from a smear-ripened cheese.</title>
        <authorList>
            <consortium name="US DOE Joint Genome Institute (JGI-PGF)"/>
            <person name="Walter F."/>
            <person name="Albersmeier A."/>
            <person name="Kalinowski J."/>
            <person name="Ruckert C."/>
        </authorList>
    </citation>
    <scope>NUCLEOTIDE SEQUENCE</scope>
    <source>
        <strain evidence="2">CGMCC 1.8984</strain>
    </source>
</reference>
<dbReference type="Pfam" id="PF24831">
    <property type="entry name" value="DUF7715"/>
    <property type="match status" value="1"/>
</dbReference>
<name>A0A917PTZ3_9MICO</name>
<gene>
    <name evidence="2" type="ORF">GCM10011372_32790</name>
</gene>
<reference evidence="2" key="2">
    <citation type="submission" date="2020-09" db="EMBL/GenBank/DDBJ databases">
        <authorList>
            <person name="Sun Q."/>
            <person name="Zhou Y."/>
        </authorList>
    </citation>
    <scope>NUCLEOTIDE SEQUENCE</scope>
    <source>
        <strain evidence="2">CGMCC 1.8984</strain>
    </source>
</reference>
<evidence type="ECO:0000313" key="2">
    <source>
        <dbReference type="EMBL" id="GGJ91771.1"/>
    </source>
</evidence>
<comment type="caution">
    <text evidence="2">The sequence shown here is derived from an EMBL/GenBank/DDBJ whole genome shotgun (WGS) entry which is preliminary data.</text>
</comment>
<protein>
    <recommendedName>
        <fullName evidence="1">DUF7715 domain-containing protein</fullName>
    </recommendedName>
</protein>
<evidence type="ECO:0000259" key="1">
    <source>
        <dbReference type="Pfam" id="PF24831"/>
    </source>
</evidence>
<evidence type="ECO:0000313" key="3">
    <source>
        <dbReference type="Proteomes" id="UP000636956"/>
    </source>
</evidence>
<proteinExistence type="predicted"/>
<dbReference type="EMBL" id="BMMD01000025">
    <property type="protein sequence ID" value="GGJ91771.1"/>
    <property type="molecule type" value="Genomic_DNA"/>
</dbReference>
<sequence>MKVLVATALTQGEHEGDYNWCIEGELVWVQEPCAIDRRNPDGPCGCGRGFAGMSSHRSTTTARVDEIPGFTRDDMILAMQTSLRDGGWPEHWAADLVDGLLELASLWGVGTVIDRRIDDFGPREVHA</sequence>
<dbReference type="InterPro" id="IPR056132">
    <property type="entry name" value="DUF7715"/>
</dbReference>
<dbReference type="Proteomes" id="UP000636956">
    <property type="component" value="Unassembled WGS sequence"/>
</dbReference>
<feature type="domain" description="DUF7715" evidence="1">
    <location>
        <begin position="1"/>
        <end position="125"/>
    </location>
</feature>
<accession>A0A917PTZ3</accession>
<keyword evidence="3" id="KW-1185">Reference proteome</keyword>
<organism evidence="2 3">
    <name type="scientific">Agromyces bauzanensis</name>
    <dbReference type="NCBI Taxonomy" id="1308924"/>
    <lineage>
        <taxon>Bacteria</taxon>
        <taxon>Bacillati</taxon>
        <taxon>Actinomycetota</taxon>
        <taxon>Actinomycetes</taxon>
        <taxon>Micrococcales</taxon>
        <taxon>Microbacteriaceae</taxon>
        <taxon>Agromyces</taxon>
    </lineage>
</organism>
<dbReference type="AlphaFoldDB" id="A0A917PTZ3"/>